<protein>
    <submittedName>
        <fullName evidence="1">Uncharacterized protein</fullName>
    </submittedName>
</protein>
<keyword evidence="2" id="KW-1185">Reference proteome</keyword>
<accession>A0A433J2Q6</accession>
<evidence type="ECO:0000313" key="2">
    <source>
        <dbReference type="Proteomes" id="UP000280346"/>
    </source>
</evidence>
<evidence type="ECO:0000313" key="1">
    <source>
        <dbReference type="EMBL" id="RUQ65996.1"/>
    </source>
</evidence>
<organism evidence="1 2">
    <name type="scientific">Azospirillum doebereinerae</name>
    <dbReference type="NCBI Taxonomy" id="92933"/>
    <lineage>
        <taxon>Bacteria</taxon>
        <taxon>Pseudomonadati</taxon>
        <taxon>Pseudomonadota</taxon>
        <taxon>Alphaproteobacteria</taxon>
        <taxon>Rhodospirillales</taxon>
        <taxon>Azospirillaceae</taxon>
        <taxon>Azospirillum</taxon>
    </lineage>
</organism>
<proteinExistence type="predicted"/>
<reference evidence="1 2" key="1">
    <citation type="submission" date="2018-12" db="EMBL/GenBank/DDBJ databases">
        <authorList>
            <person name="Yang Y."/>
        </authorList>
    </citation>
    <scope>NUCLEOTIDE SEQUENCE [LARGE SCALE GENOMIC DNA]</scope>
    <source>
        <strain evidence="1 2">GSF71</strain>
    </source>
</reference>
<dbReference type="EMBL" id="RZIJ01000024">
    <property type="protein sequence ID" value="RUQ65996.1"/>
    <property type="molecule type" value="Genomic_DNA"/>
</dbReference>
<name>A0A433J2Q6_9PROT</name>
<dbReference type="AlphaFoldDB" id="A0A433J2Q6"/>
<dbReference type="OrthoDB" id="7321797at2"/>
<gene>
    <name evidence="1" type="ORF">EJ913_24450</name>
</gene>
<dbReference type="RefSeq" id="WP_127002834.1">
    <property type="nucleotide sequence ID" value="NZ_JAKOAR010000042.1"/>
</dbReference>
<sequence>MDIQDLIALGDKLLYIDEPKFRQIVELLEQMGDHPDIRRTIAIIRPRMVELRIHRRPTLKRLFCDPFEDLFETFGKTEPMPLSVIERALMNSLWPLVETTIGKERLKSYRGALHDGPQRRGLAEAFWAECAAIVADIANTAAGDAGRRDGAMDLRLTPDRMRAMGDIATILTIAPEVRDLKAALSPKPVSRLHQDHLEGIQEAGRRVARSRPEALKIFVLLAASRMADPSALLGGLWEMDLGLKPVDRATLFMDLSGTVMAQIEDRSRSLKASPERVPDRMAVADLAVGLMASLDATRDAMEQSRNKSFDQRLKQVRGSVHEMVRSQVLQDADTGIVAALGGLDGGADERTQLAQAESQARALRKCSTVADQLGLRGELREMTQKTTATLTAKARQALGGGNAGVGGGARSGYTAIRMIELLAGSAEANKVMDEILNGGRR</sequence>
<comment type="caution">
    <text evidence="1">The sequence shown here is derived from an EMBL/GenBank/DDBJ whole genome shotgun (WGS) entry which is preliminary data.</text>
</comment>
<dbReference type="Proteomes" id="UP000280346">
    <property type="component" value="Unassembled WGS sequence"/>
</dbReference>